<evidence type="ECO:0000313" key="4">
    <source>
        <dbReference type="EnsemblPlants" id="AUR62027673-RA:cds"/>
    </source>
</evidence>
<dbReference type="InterPro" id="IPR023410">
    <property type="entry name" value="14-3-3_domain"/>
</dbReference>
<dbReference type="CDD" id="cd08774">
    <property type="entry name" value="14-3-3"/>
    <property type="match status" value="1"/>
</dbReference>
<dbReference type="PIRSF" id="PIRSF000868">
    <property type="entry name" value="14-3-3"/>
    <property type="match status" value="1"/>
</dbReference>
<evidence type="ECO:0000256" key="2">
    <source>
        <dbReference type="PIRSR" id="PIRSR000868-1"/>
    </source>
</evidence>
<reference evidence="4" key="2">
    <citation type="submission" date="2021-03" db="UniProtKB">
        <authorList>
            <consortium name="EnsemblPlants"/>
        </authorList>
    </citation>
    <scope>IDENTIFICATION</scope>
</reference>
<dbReference type="Gramene" id="AUR62027673-RA">
    <property type="protein sequence ID" value="AUR62027673-RA:cds"/>
    <property type="gene ID" value="AUR62027673"/>
</dbReference>
<dbReference type="InterPro" id="IPR000308">
    <property type="entry name" value="14-3-3"/>
</dbReference>
<dbReference type="SUPFAM" id="SSF48445">
    <property type="entry name" value="14-3-3 protein"/>
    <property type="match status" value="1"/>
</dbReference>
<evidence type="ECO:0000259" key="3">
    <source>
        <dbReference type="SMART" id="SM00101"/>
    </source>
</evidence>
<dbReference type="PRINTS" id="PR00305">
    <property type="entry name" value="1433ZETA"/>
</dbReference>
<dbReference type="Pfam" id="PF00244">
    <property type="entry name" value="14-3-3"/>
    <property type="match status" value="1"/>
</dbReference>
<dbReference type="InterPro" id="IPR036815">
    <property type="entry name" value="14-3-3_dom_sf"/>
</dbReference>
<keyword evidence="5" id="KW-1185">Reference proteome</keyword>
<proteinExistence type="inferred from homology"/>
<dbReference type="PANTHER" id="PTHR18860">
    <property type="entry name" value="14-3-3 PROTEIN"/>
    <property type="match status" value="1"/>
</dbReference>
<evidence type="ECO:0000313" key="5">
    <source>
        <dbReference type="Proteomes" id="UP000596660"/>
    </source>
</evidence>
<feature type="domain" description="14-3-3" evidence="3">
    <location>
        <begin position="7"/>
        <end position="244"/>
    </location>
</feature>
<comment type="similarity">
    <text evidence="1">Belongs to the 14-3-3 family.</text>
</comment>
<protein>
    <recommendedName>
        <fullName evidence="3">14-3-3 domain-containing protein</fullName>
    </recommendedName>
</protein>
<sequence length="245" mass="28365">MASSSERYDIIFLAKLAAQAERYDDMIDTMKKLVKFNIDLTVEERNLLSTAYKKVTEPKRESWKLLSITEKEEDTIYKNETYMKCIQDYRNIVESDLANICYDVISLIDDHLLPFASSTESYVFYLKMKADYCRYMAEIKTGDEKSLVAEESLKTYKKAMDVAVVQFSPIHPTRLGLALNIAVFYYEVSNSYQRAYQLAKETFEEAMLELDGLGGRAYSKDSKVILNLLRDNLTLWKAENDESNL</sequence>
<dbReference type="AlphaFoldDB" id="A0A803MDY0"/>
<feature type="site" description="Interaction with phosphoserine on interacting protein" evidence="2">
    <location>
        <position position="134"/>
    </location>
</feature>
<feature type="site" description="Interaction with phosphoserine on interacting protein" evidence="2">
    <location>
        <position position="60"/>
    </location>
</feature>
<dbReference type="Gene3D" id="1.20.190.20">
    <property type="entry name" value="14-3-3 domain"/>
    <property type="match status" value="1"/>
</dbReference>
<evidence type="ECO:0000256" key="1">
    <source>
        <dbReference type="ARBA" id="ARBA00006141"/>
    </source>
</evidence>
<organism evidence="4 5">
    <name type="scientific">Chenopodium quinoa</name>
    <name type="common">Quinoa</name>
    <dbReference type="NCBI Taxonomy" id="63459"/>
    <lineage>
        <taxon>Eukaryota</taxon>
        <taxon>Viridiplantae</taxon>
        <taxon>Streptophyta</taxon>
        <taxon>Embryophyta</taxon>
        <taxon>Tracheophyta</taxon>
        <taxon>Spermatophyta</taxon>
        <taxon>Magnoliopsida</taxon>
        <taxon>eudicotyledons</taxon>
        <taxon>Gunneridae</taxon>
        <taxon>Pentapetalae</taxon>
        <taxon>Caryophyllales</taxon>
        <taxon>Chenopodiaceae</taxon>
        <taxon>Chenopodioideae</taxon>
        <taxon>Atripliceae</taxon>
        <taxon>Chenopodium</taxon>
    </lineage>
</organism>
<dbReference type="Proteomes" id="UP000596660">
    <property type="component" value="Unplaced"/>
</dbReference>
<accession>A0A803MDY0</accession>
<name>A0A803MDY0_CHEQI</name>
<reference evidence="4" key="1">
    <citation type="journal article" date="2017" name="Nature">
        <title>The genome of Chenopodium quinoa.</title>
        <authorList>
            <person name="Jarvis D.E."/>
            <person name="Ho Y.S."/>
            <person name="Lightfoot D.J."/>
            <person name="Schmoeckel S.M."/>
            <person name="Li B."/>
            <person name="Borm T.J.A."/>
            <person name="Ohyanagi H."/>
            <person name="Mineta K."/>
            <person name="Michell C.T."/>
            <person name="Saber N."/>
            <person name="Kharbatia N.M."/>
            <person name="Rupper R.R."/>
            <person name="Sharp A.R."/>
            <person name="Dally N."/>
            <person name="Boughton B.A."/>
            <person name="Woo Y.H."/>
            <person name="Gao G."/>
            <person name="Schijlen E.G.W.M."/>
            <person name="Guo X."/>
            <person name="Momin A.A."/>
            <person name="Negrao S."/>
            <person name="Al-Babili S."/>
            <person name="Gehring C."/>
            <person name="Roessner U."/>
            <person name="Jung C."/>
            <person name="Murphy K."/>
            <person name="Arold S.T."/>
            <person name="Gojobori T."/>
            <person name="van der Linden C.G."/>
            <person name="van Loo E.N."/>
            <person name="Jellen E.N."/>
            <person name="Maughan P.J."/>
            <person name="Tester M."/>
        </authorList>
    </citation>
    <scope>NUCLEOTIDE SEQUENCE [LARGE SCALE GENOMIC DNA]</scope>
    <source>
        <strain evidence="4">cv. PI 614886</strain>
    </source>
</reference>
<dbReference type="SMR" id="A0A803MDY0"/>
<dbReference type="EnsemblPlants" id="AUR62027673-RA">
    <property type="protein sequence ID" value="AUR62027673-RA:cds"/>
    <property type="gene ID" value="AUR62027673"/>
</dbReference>
<dbReference type="SMART" id="SM00101">
    <property type="entry name" value="14_3_3"/>
    <property type="match status" value="1"/>
</dbReference>